<dbReference type="GO" id="GO:0009451">
    <property type="term" value="P:RNA modification"/>
    <property type="evidence" value="ECO:0007669"/>
    <property type="project" value="InterPro"/>
</dbReference>
<dbReference type="GO" id="GO:0003723">
    <property type="term" value="F:RNA binding"/>
    <property type="evidence" value="ECO:0007669"/>
    <property type="project" value="InterPro"/>
</dbReference>
<evidence type="ECO:0000256" key="1">
    <source>
        <dbReference type="ARBA" id="ARBA00022737"/>
    </source>
</evidence>
<evidence type="ECO:0008006" key="5">
    <source>
        <dbReference type="Google" id="ProtNLM"/>
    </source>
</evidence>
<dbReference type="InterPro" id="IPR046960">
    <property type="entry name" value="PPR_At4g14850-like_plant"/>
</dbReference>
<protein>
    <recommendedName>
        <fullName evidence="5">Pentatricopeptide repeat-containing protein</fullName>
    </recommendedName>
</protein>
<dbReference type="NCBIfam" id="TIGR00756">
    <property type="entry name" value="PPR"/>
    <property type="match status" value="1"/>
</dbReference>
<accession>A0AA38WJ82</accession>
<dbReference type="Gene3D" id="1.25.40.10">
    <property type="entry name" value="Tetratricopeptide repeat domain"/>
    <property type="match status" value="1"/>
</dbReference>
<dbReference type="PANTHER" id="PTHR47926:SF533">
    <property type="entry name" value="DYW DOMAIN-CONTAINING PROTEIN"/>
    <property type="match status" value="1"/>
</dbReference>
<evidence type="ECO:0000256" key="2">
    <source>
        <dbReference type="SAM" id="MobiDB-lite"/>
    </source>
</evidence>
<dbReference type="EMBL" id="JARYMX010000004">
    <property type="protein sequence ID" value="KAJ9550446.1"/>
    <property type="molecule type" value="Genomic_DNA"/>
</dbReference>
<keyword evidence="1" id="KW-0677">Repeat</keyword>
<evidence type="ECO:0000313" key="3">
    <source>
        <dbReference type="EMBL" id="KAJ9550446.1"/>
    </source>
</evidence>
<dbReference type="Proteomes" id="UP001172457">
    <property type="component" value="Chromosome 4"/>
</dbReference>
<reference evidence="3" key="1">
    <citation type="submission" date="2023-03" db="EMBL/GenBank/DDBJ databases">
        <title>Chromosome-scale reference genome and RAD-based genetic map of yellow starthistle (Centaurea solstitialis) reveal putative structural variation and QTLs associated with invader traits.</title>
        <authorList>
            <person name="Reatini B."/>
            <person name="Cang F.A."/>
            <person name="Jiang Q."/>
            <person name="Mckibben M.T.W."/>
            <person name="Barker M.S."/>
            <person name="Rieseberg L.H."/>
            <person name="Dlugosch K.M."/>
        </authorList>
    </citation>
    <scope>NUCLEOTIDE SEQUENCE</scope>
    <source>
        <strain evidence="3">CAN-66</strain>
        <tissue evidence="3">Leaf</tissue>
    </source>
</reference>
<dbReference type="AlphaFoldDB" id="A0AA38WJ82"/>
<dbReference type="InterPro" id="IPR002885">
    <property type="entry name" value="PPR_rpt"/>
</dbReference>
<feature type="region of interest" description="Disordered" evidence="2">
    <location>
        <begin position="1"/>
        <end position="21"/>
    </location>
</feature>
<dbReference type="PANTHER" id="PTHR47926">
    <property type="entry name" value="PENTATRICOPEPTIDE REPEAT-CONTAINING PROTEIN"/>
    <property type="match status" value="1"/>
</dbReference>
<gene>
    <name evidence="3" type="ORF">OSB04_014491</name>
</gene>
<sequence>MYIITSTPSAKLAPASHKPTNLSTKRKQLAKTLKSPTFEPLKDRLIRLSNAGRIQEAISILGIMTQQHQLTPDLTVFSILLKSCIRTRNFELGKLVHLKLDQSGIELDSIVLNSLIALYSKCGDWVTAKTIFDSMGDHRDLVSWSAMISCFAHNGWSRKRC</sequence>
<evidence type="ECO:0000313" key="4">
    <source>
        <dbReference type="Proteomes" id="UP001172457"/>
    </source>
</evidence>
<dbReference type="InterPro" id="IPR011990">
    <property type="entry name" value="TPR-like_helical_dom_sf"/>
</dbReference>
<comment type="caution">
    <text evidence="3">The sequence shown here is derived from an EMBL/GenBank/DDBJ whole genome shotgun (WGS) entry which is preliminary data.</text>
</comment>
<proteinExistence type="predicted"/>
<organism evidence="3 4">
    <name type="scientific">Centaurea solstitialis</name>
    <name type="common">yellow star-thistle</name>
    <dbReference type="NCBI Taxonomy" id="347529"/>
    <lineage>
        <taxon>Eukaryota</taxon>
        <taxon>Viridiplantae</taxon>
        <taxon>Streptophyta</taxon>
        <taxon>Embryophyta</taxon>
        <taxon>Tracheophyta</taxon>
        <taxon>Spermatophyta</taxon>
        <taxon>Magnoliopsida</taxon>
        <taxon>eudicotyledons</taxon>
        <taxon>Gunneridae</taxon>
        <taxon>Pentapetalae</taxon>
        <taxon>asterids</taxon>
        <taxon>campanulids</taxon>
        <taxon>Asterales</taxon>
        <taxon>Asteraceae</taxon>
        <taxon>Carduoideae</taxon>
        <taxon>Cardueae</taxon>
        <taxon>Centaureinae</taxon>
        <taxon>Centaurea</taxon>
    </lineage>
</organism>
<dbReference type="Pfam" id="PF01535">
    <property type="entry name" value="PPR"/>
    <property type="match status" value="2"/>
</dbReference>
<keyword evidence="4" id="KW-1185">Reference proteome</keyword>
<name>A0AA38WJ82_9ASTR</name>